<reference evidence="1" key="1">
    <citation type="journal article" date="2019" name="bioRxiv">
        <title>The Genome of the Zebra Mussel, Dreissena polymorpha: A Resource for Invasive Species Research.</title>
        <authorList>
            <person name="McCartney M.A."/>
            <person name="Auch B."/>
            <person name="Kono T."/>
            <person name="Mallez S."/>
            <person name="Zhang Y."/>
            <person name="Obille A."/>
            <person name="Becker A."/>
            <person name="Abrahante J.E."/>
            <person name="Garbe J."/>
            <person name="Badalamenti J.P."/>
            <person name="Herman A."/>
            <person name="Mangelson H."/>
            <person name="Liachko I."/>
            <person name="Sullivan S."/>
            <person name="Sone E.D."/>
            <person name="Koren S."/>
            <person name="Silverstein K.A.T."/>
            <person name="Beckman K.B."/>
            <person name="Gohl D.M."/>
        </authorList>
    </citation>
    <scope>NUCLEOTIDE SEQUENCE</scope>
    <source>
        <strain evidence="1">Duluth1</strain>
        <tissue evidence="1">Whole animal</tissue>
    </source>
</reference>
<organism evidence="1 2">
    <name type="scientific">Dreissena polymorpha</name>
    <name type="common">Zebra mussel</name>
    <name type="synonym">Mytilus polymorpha</name>
    <dbReference type="NCBI Taxonomy" id="45954"/>
    <lineage>
        <taxon>Eukaryota</taxon>
        <taxon>Metazoa</taxon>
        <taxon>Spiralia</taxon>
        <taxon>Lophotrochozoa</taxon>
        <taxon>Mollusca</taxon>
        <taxon>Bivalvia</taxon>
        <taxon>Autobranchia</taxon>
        <taxon>Heteroconchia</taxon>
        <taxon>Euheterodonta</taxon>
        <taxon>Imparidentia</taxon>
        <taxon>Neoheterodontei</taxon>
        <taxon>Myida</taxon>
        <taxon>Dreissenoidea</taxon>
        <taxon>Dreissenidae</taxon>
        <taxon>Dreissena</taxon>
    </lineage>
</organism>
<protein>
    <submittedName>
        <fullName evidence="1">Uncharacterized protein</fullName>
    </submittedName>
</protein>
<sequence>MRKGNDVTVVVSFKTLTCYGIGSESDDYDPGHSHDATRHPRRCFRFRAFWALNVLVQDCGR</sequence>
<proteinExistence type="predicted"/>
<evidence type="ECO:0000313" key="2">
    <source>
        <dbReference type="Proteomes" id="UP000828390"/>
    </source>
</evidence>
<accession>A0A9D4SB01</accession>
<reference evidence="1" key="2">
    <citation type="submission" date="2020-11" db="EMBL/GenBank/DDBJ databases">
        <authorList>
            <person name="McCartney M.A."/>
            <person name="Auch B."/>
            <person name="Kono T."/>
            <person name="Mallez S."/>
            <person name="Becker A."/>
            <person name="Gohl D.M."/>
            <person name="Silverstein K.A.T."/>
            <person name="Koren S."/>
            <person name="Bechman K.B."/>
            <person name="Herman A."/>
            <person name="Abrahante J.E."/>
            <person name="Garbe J."/>
        </authorList>
    </citation>
    <scope>NUCLEOTIDE SEQUENCE</scope>
    <source>
        <strain evidence="1">Duluth1</strain>
        <tissue evidence="1">Whole animal</tissue>
    </source>
</reference>
<gene>
    <name evidence="1" type="ORF">DPMN_020380</name>
</gene>
<dbReference type="EMBL" id="JAIWYP010000001">
    <property type="protein sequence ID" value="KAH3896207.1"/>
    <property type="molecule type" value="Genomic_DNA"/>
</dbReference>
<evidence type="ECO:0000313" key="1">
    <source>
        <dbReference type="EMBL" id="KAH3896207.1"/>
    </source>
</evidence>
<dbReference type="AlphaFoldDB" id="A0A9D4SB01"/>
<dbReference type="Proteomes" id="UP000828390">
    <property type="component" value="Unassembled WGS sequence"/>
</dbReference>
<keyword evidence="2" id="KW-1185">Reference proteome</keyword>
<comment type="caution">
    <text evidence="1">The sequence shown here is derived from an EMBL/GenBank/DDBJ whole genome shotgun (WGS) entry which is preliminary data.</text>
</comment>
<name>A0A9D4SB01_DREPO</name>